<dbReference type="Pfam" id="PF04082">
    <property type="entry name" value="Fungal_trans"/>
    <property type="match status" value="1"/>
</dbReference>
<evidence type="ECO:0000313" key="4">
    <source>
        <dbReference type="EMBL" id="KAH7130955.1"/>
    </source>
</evidence>
<keyword evidence="2" id="KW-0539">Nucleus</keyword>
<dbReference type="InterPro" id="IPR036864">
    <property type="entry name" value="Zn2-C6_fun-type_DNA-bd_sf"/>
</dbReference>
<dbReference type="PROSITE" id="PS50048">
    <property type="entry name" value="ZN2_CY6_FUNGAL_2"/>
    <property type="match status" value="1"/>
</dbReference>
<dbReference type="Pfam" id="PF00172">
    <property type="entry name" value="Zn_clus"/>
    <property type="match status" value="1"/>
</dbReference>
<dbReference type="GO" id="GO:0000981">
    <property type="term" value="F:DNA-binding transcription factor activity, RNA polymerase II-specific"/>
    <property type="evidence" value="ECO:0007669"/>
    <property type="project" value="InterPro"/>
</dbReference>
<dbReference type="GO" id="GO:0008270">
    <property type="term" value="F:zinc ion binding"/>
    <property type="evidence" value="ECO:0007669"/>
    <property type="project" value="InterPro"/>
</dbReference>
<sequence>MEEQTTSLVQSEQPERFQVSTTPIGQQAIIRACDVCRKKKIRCDPTKQGCLQCTKFGTYCHFTPISTRRKPRRPAGYKYIAQLEERLEKMEVLLERALQGTAATANSSSNESLQQVGGFVLREGYNAQFGPNTGNSEAVALIPATARQELNLIGNNLEMTLSSSTWQREDNEMTENTLVLHETSHPQLPTSPHPKAKSVIESYSFSFHELPSKSVALELVEESFNSFNSFYPIFDKEDFLKNLHDEYSNTSPNNPSWWACVNVVLSLAHRYRAMRTLEIACENIRAYNYLQNALAVVSELCTLHDNLPALQALVGMATILQGTVNPHISSVITATAVRLAQGMGLHTKSPNPNLSEKDIEQGRRVFWIAYFLDKDISLRLGQPFVQGDDDMEVELPTENLTRISFYDGRLCAVDFLRSRVGLAIIQGQIYKHLYSVQATRQSNAQRAAATQELNLMLACWKSGIPIDFDDDPVTPPLTAEFIHILVLRFTYVNCLALIDRHVSPREQFLGGVNPNAQCEFIDSESICVIESRKTIRLIQFTPHGDYACVWLLLHAFFSTATTLLYNLLRYPTSPHATSDIDMLEPFMKLLEILVSYKRRCSQSEEAKRMYQTCMDLRIQVIEAIRSLDL</sequence>
<dbReference type="InterPro" id="IPR050987">
    <property type="entry name" value="AtrR-like"/>
</dbReference>
<dbReference type="PROSITE" id="PS00463">
    <property type="entry name" value="ZN2_CY6_FUNGAL_1"/>
    <property type="match status" value="1"/>
</dbReference>
<gene>
    <name evidence="4" type="ORF">EDB81DRAFT_807732</name>
</gene>
<protein>
    <submittedName>
        <fullName evidence="4">Fungal-specific transcription factor domain-containing protein</fullName>
    </submittedName>
</protein>
<evidence type="ECO:0000256" key="1">
    <source>
        <dbReference type="ARBA" id="ARBA00022723"/>
    </source>
</evidence>
<dbReference type="PANTHER" id="PTHR46910">
    <property type="entry name" value="TRANSCRIPTION FACTOR PDR1"/>
    <property type="match status" value="1"/>
</dbReference>
<dbReference type="CDD" id="cd00067">
    <property type="entry name" value="GAL4"/>
    <property type="match status" value="1"/>
</dbReference>
<proteinExistence type="predicted"/>
<dbReference type="InterPro" id="IPR001138">
    <property type="entry name" value="Zn2Cys6_DnaBD"/>
</dbReference>
<dbReference type="SMART" id="SM00066">
    <property type="entry name" value="GAL4"/>
    <property type="match status" value="1"/>
</dbReference>
<dbReference type="SUPFAM" id="SSF57701">
    <property type="entry name" value="Zn2/Cys6 DNA-binding domain"/>
    <property type="match status" value="1"/>
</dbReference>
<dbReference type="InterPro" id="IPR007219">
    <property type="entry name" value="XnlR_reg_dom"/>
</dbReference>
<dbReference type="AlphaFoldDB" id="A0A9P9ITX2"/>
<dbReference type="OrthoDB" id="2123952at2759"/>
<name>A0A9P9ITX2_9HYPO</name>
<accession>A0A9P9ITX2</accession>
<evidence type="ECO:0000256" key="2">
    <source>
        <dbReference type="ARBA" id="ARBA00023242"/>
    </source>
</evidence>
<dbReference type="CDD" id="cd12148">
    <property type="entry name" value="fungal_TF_MHR"/>
    <property type="match status" value="1"/>
</dbReference>
<keyword evidence="5" id="KW-1185">Reference proteome</keyword>
<dbReference type="Gene3D" id="4.10.240.10">
    <property type="entry name" value="Zn(2)-C6 fungal-type DNA-binding domain"/>
    <property type="match status" value="1"/>
</dbReference>
<evidence type="ECO:0000259" key="3">
    <source>
        <dbReference type="PROSITE" id="PS50048"/>
    </source>
</evidence>
<dbReference type="PANTHER" id="PTHR46910:SF25">
    <property type="entry name" value="ABC-TRANSPORTER-REGULATING TRANSCRIPTION FACTOR"/>
    <property type="match status" value="1"/>
</dbReference>
<feature type="domain" description="Zn(2)-C6 fungal-type" evidence="3">
    <location>
        <begin position="32"/>
        <end position="62"/>
    </location>
</feature>
<evidence type="ECO:0000313" key="5">
    <source>
        <dbReference type="Proteomes" id="UP000738349"/>
    </source>
</evidence>
<keyword evidence="1" id="KW-0479">Metal-binding</keyword>
<dbReference type="GO" id="GO:0003677">
    <property type="term" value="F:DNA binding"/>
    <property type="evidence" value="ECO:0007669"/>
    <property type="project" value="InterPro"/>
</dbReference>
<dbReference type="EMBL" id="JAGMUV010000017">
    <property type="protein sequence ID" value="KAH7130955.1"/>
    <property type="molecule type" value="Genomic_DNA"/>
</dbReference>
<dbReference type="GO" id="GO:0006351">
    <property type="term" value="P:DNA-templated transcription"/>
    <property type="evidence" value="ECO:0007669"/>
    <property type="project" value="InterPro"/>
</dbReference>
<comment type="caution">
    <text evidence="4">The sequence shown here is derived from an EMBL/GenBank/DDBJ whole genome shotgun (WGS) entry which is preliminary data.</text>
</comment>
<dbReference type="SMART" id="SM00906">
    <property type="entry name" value="Fungal_trans"/>
    <property type="match status" value="1"/>
</dbReference>
<dbReference type="Proteomes" id="UP000738349">
    <property type="component" value="Unassembled WGS sequence"/>
</dbReference>
<organism evidence="4 5">
    <name type="scientific">Dactylonectria macrodidyma</name>
    <dbReference type="NCBI Taxonomy" id="307937"/>
    <lineage>
        <taxon>Eukaryota</taxon>
        <taxon>Fungi</taxon>
        <taxon>Dikarya</taxon>
        <taxon>Ascomycota</taxon>
        <taxon>Pezizomycotina</taxon>
        <taxon>Sordariomycetes</taxon>
        <taxon>Hypocreomycetidae</taxon>
        <taxon>Hypocreales</taxon>
        <taxon>Nectriaceae</taxon>
        <taxon>Dactylonectria</taxon>
    </lineage>
</organism>
<reference evidence="4" key="1">
    <citation type="journal article" date="2021" name="Nat. Commun.">
        <title>Genetic determinants of endophytism in the Arabidopsis root mycobiome.</title>
        <authorList>
            <person name="Mesny F."/>
            <person name="Miyauchi S."/>
            <person name="Thiergart T."/>
            <person name="Pickel B."/>
            <person name="Atanasova L."/>
            <person name="Karlsson M."/>
            <person name="Huettel B."/>
            <person name="Barry K.W."/>
            <person name="Haridas S."/>
            <person name="Chen C."/>
            <person name="Bauer D."/>
            <person name="Andreopoulos W."/>
            <person name="Pangilinan J."/>
            <person name="LaButti K."/>
            <person name="Riley R."/>
            <person name="Lipzen A."/>
            <person name="Clum A."/>
            <person name="Drula E."/>
            <person name="Henrissat B."/>
            <person name="Kohler A."/>
            <person name="Grigoriev I.V."/>
            <person name="Martin F.M."/>
            <person name="Hacquard S."/>
        </authorList>
    </citation>
    <scope>NUCLEOTIDE SEQUENCE</scope>
    <source>
        <strain evidence="4">MPI-CAGE-AT-0147</strain>
    </source>
</reference>